<comment type="caution">
    <text evidence="1">The sequence shown here is derived from an EMBL/GenBank/DDBJ whole genome shotgun (WGS) entry which is preliminary data.</text>
</comment>
<dbReference type="AlphaFoldDB" id="A0A4Y2UCI1"/>
<protein>
    <submittedName>
        <fullName evidence="1">Uncharacterized protein</fullName>
    </submittedName>
</protein>
<accession>A0A4Y2UCI1</accession>
<evidence type="ECO:0000313" key="2">
    <source>
        <dbReference type="Proteomes" id="UP000499080"/>
    </source>
</evidence>
<dbReference type="EMBL" id="BGPR01035056">
    <property type="protein sequence ID" value="GBO09711.1"/>
    <property type="molecule type" value="Genomic_DNA"/>
</dbReference>
<name>A0A4Y2UCI1_ARAVE</name>
<evidence type="ECO:0000313" key="1">
    <source>
        <dbReference type="EMBL" id="GBO09711.1"/>
    </source>
</evidence>
<gene>
    <name evidence="1" type="ORF">AVEN_38298_1</name>
</gene>
<dbReference type="Proteomes" id="UP000499080">
    <property type="component" value="Unassembled WGS sequence"/>
</dbReference>
<proteinExistence type="predicted"/>
<keyword evidence="2" id="KW-1185">Reference proteome</keyword>
<sequence>MDGGIVRRENRLYQESSTDDVIDGVELFEEQWDILEQRAEIVALSVTTCTCPECLKVPPHNADITGIWCTVRETALLKLLSSCDKFVKHAPLLHFELIWRNPS</sequence>
<reference evidence="1 2" key="1">
    <citation type="journal article" date="2019" name="Sci. Rep.">
        <title>Orb-weaving spider Araneus ventricosus genome elucidates the spidroin gene catalogue.</title>
        <authorList>
            <person name="Kono N."/>
            <person name="Nakamura H."/>
            <person name="Ohtoshi R."/>
            <person name="Moran D.A.P."/>
            <person name="Shinohara A."/>
            <person name="Yoshida Y."/>
            <person name="Fujiwara M."/>
            <person name="Mori M."/>
            <person name="Tomita M."/>
            <person name="Arakawa K."/>
        </authorList>
    </citation>
    <scope>NUCLEOTIDE SEQUENCE [LARGE SCALE GENOMIC DNA]</scope>
</reference>
<organism evidence="1 2">
    <name type="scientific">Araneus ventricosus</name>
    <name type="common">Orbweaver spider</name>
    <name type="synonym">Epeira ventricosa</name>
    <dbReference type="NCBI Taxonomy" id="182803"/>
    <lineage>
        <taxon>Eukaryota</taxon>
        <taxon>Metazoa</taxon>
        <taxon>Ecdysozoa</taxon>
        <taxon>Arthropoda</taxon>
        <taxon>Chelicerata</taxon>
        <taxon>Arachnida</taxon>
        <taxon>Araneae</taxon>
        <taxon>Araneomorphae</taxon>
        <taxon>Entelegynae</taxon>
        <taxon>Araneoidea</taxon>
        <taxon>Araneidae</taxon>
        <taxon>Araneus</taxon>
    </lineage>
</organism>